<keyword evidence="1" id="KW-0472">Membrane</keyword>
<dbReference type="InterPro" id="IPR006616">
    <property type="entry name" value="DM9_repeat"/>
</dbReference>
<keyword evidence="1" id="KW-1133">Transmembrane helix</keyword>
<evidence type="ECO:0000313" key="3">
    <source>
        <dbReference type="Proteomes" id="UP001458880"/>
    </source>
</evidence>
<organism evidence="2 3">
    <name type="scientific">Popillia japonica</name>
    <name type="common">Japanese beetle</name>
    <dbReference type="NCBI Taxonomy" id="7064"/>
    <lineage>
        <taxon>Eukaryota</taxon>
        <taxon>Metazoa</taxon>
        <taxon>Ecdysozoa</taxon>
        <taxon>Arthropoda</taxon>
        <taxon>Hexapoda</taxon>
        <taxon>Insecta</taxon>
        <taxon>Pterygota</taxon>
        <taxon>Neoptera</taxon>
        <taxon>Endopterygota</taxon>
        <taxon>Coleoptera</taxon>
        <taxon>Polyphaga</taxon>
        <taxon>Scarabaeiformia</taxon>
        <taxon>Scarabaeidae</taxon>
        <taxon>Rutelinae</taxon>
        <taxon>Popillia</taxon>
    </lineage>
</organism>
<sequence length="183" mass="20687">MSTVFPYLILIVIISLNWNIGAISPDIFWRDYVQNDIPCDAIEAAPGRYIGQAYYNGFMVATLYPFSNSATFDFGGKKAVVGNLKILCSHQPDKLYWEKVNFSAPHDGQMTDAVKGGNQANQFDLYIGKIFHDGEWKIGKVVEITNAVKGLWIWDKVGKEIQLLDFQILKFNMSTFGCGRRVF</sequence>
<dbReference type="EMBL" id="JASPKY010000236">
    <property type="protein sequence ID" value="KAK9717786.1"/>
    <property type="molecule type" value="Genomic_DNA"/>
</dbReference>
<accession>A0AAW1KHJ3</accession>
<keyword evidence="3" id="KW-1185">Reference proteome</keyword>
<reference evidence="2 3" key="1">
    <citation type="journal article" date="2024" name="BMC Genomics">
        <title>De novo assembly and annotation of Popillia japonica's genome with initial clues to its potential as an invasive pest.</title>
        <authorList>
            <person name="Cucini C."/>
            <person name="Boschi S."/>
            <person name="Funari R."/>
            <person name="Cardaioli E."/>
            <person name="Iannotti N."/>
            <person name="Marturano G."/>
            <person name="Paoli F."/>
            <person name="Bruttini M."/>
            <person name="Carapelli A."/>
            <person name="Frati F."/>
            <person name="Nardi F."/>
        </authorList>
    </citation>
    <scope>NUCLEOTIDE SEQUENCE [LARGE SCALE GENOMIC DNA]</scope>
    <source>
        <strain evidence="2">DMR45628</strain>
    </source>
</reference>
<dbReference type="Proteomes" id="UP001458880">
    <property type="component" value="Unassembled WGS sequence"/>
</dbReference>
<dbReference type="AlphaFoldDB" id="A0AAW1KHJ3"/>
<evidence type="ECO:0000313" key="2">
    <source>
        <dbReference type="EMBL" id="KAK9717786.1"/>
    </source>
</evidence>
<gene>
    <name evidence="2" type="ORF">QE152_g23523</name>
</gene>
<feature type="transmembrane region" description="Helical" evidence="1">
    <location>
        <begin position="6"/>
        <end position="24"/>
    </location>
</feature>
<keyword evidence="1" id="KW-0812">Transmembrane</keyword>
<proteinExistence type="predicted"/>
<dbReference type="PANTHER" id="PTHR31649">
    <property type="entry name" value="AGAP009604-PA"/>
    <property type="match status" value="1"/>
</dbReference>
<protein>
    <submittedName>
        <fullName evidence="2">Uncharacterized protein</fullName>
    </submittedName>
</protein>
<dbReference type="Pfam" id="PF11901">
    <property type="entry name" value="DM9"/>
    <property type="match status" value="1"/>
</dbReference>
<dbReference type="PANTHER" id="PTHR31649:SF10">
    <property type="entry name" value="IP19903P-RELATED"/>
    <property type="match status" value="1"/>
</dbReference>
<comment type="caution">
    <text evidence="2">The sequence shown here is derived from an EMBL/GenBank/DDBJ whole genome shotgun (WGS) entry which is preliminary data.</text>
</comment>
<evidence type="ECO:0000256" key="1">
    <source>
        <dbReference type="SAM" id="Phobius"/>
    </source>
</evidence>
<name>A0AAW1KHJ3_POPJA</name>